<keyword evidence="3" id="KW-0378">Hydrolase</keyword>
<evidence type="ECO:0000256" key="1">
    <source>
        <dbReference type="ARBA" id="ARBA00022670"/>
    </source>
</evidence>
<dbReference type="SUPFAM" id="SSF53187">
    <property type="entry name" value="Zn-dependent exopeptidases"/>
    <property type="match status" value="1"/>
</dbReference>
<dbReference type="EMBL" id="JAHYBZ010000008">
    <property type="protein sequence ID" value="MBW6400447.1"/>
    <property type="molecule type" value="Genomic_DNA"/>
</dbReference>
<accession>A0ABS7ADQ9</accession>
<keyword evidence="2" id="KW-0479">Metal-binding</keyword>
<organism evidence="4 5">
    <name type="scientific">Roseomonas alba</name>
    <dbReference type="NCBI Taxonomy" id="2846776"/>
    <lineage>
        <taxon>Bacteria</taxon>
        <taxon>Pseudomonadati</taxon>
        <taxon>Pseudomonadota</taxon>
        <taxon>Alphaproteobacteria</taxon>
        <taxon>Acetobacterales</taxon>
        <taxon>Roseomonadaceae</taxon>
        <taxon>Roseomonas</taxon>
    </lineage>
</organism>
<dbReference type="Gene3D" id="3.40.630.10">
    <property type="entry name" value="Zn peptidases"/>
    <property type="match status" value="1"/>
</dbReference>
<dbReference type="Pfam" id="PF01546">
    <property type="entry name" value="Peptidase_M20"/>
    <property type="match status" value="1"/>
</dbReference>
<dbReference type="Proteomes" id="UP001196565">
    <property type="component" value="Unassembled WGS sequence"/>
</dbReference>
<keyword evidence="5" id="KW-1185">Reference proteome</keyword>
<evidence type="ECO:0000256" key="2">
    <source>
        <dbReference type="ARBA" id="ARBA00022723"/>
    </source>
</evidence>
<proteinExistence type="predicted"/>
<protein>
    <submittedName>
        <fullName evidence="4">M20/M25/M40 family metallo-hydrolase</fullName>
    </submittedName>
</protein>
<comment type="caution">
    <text evidence="4">The sequence shown here is derived from an EMBL/GenBank/DDBJ whole genome shotgun (WGS) entry which is preliminary data.</text>
</comment>
<reference evidence="4 5" key="1">
    <citation type="submission" date="2021-07" db="EMBL/GenBank/DDBJ databases">
        <authorList>
            <person name="So Y."/>
        </authorList>
    </citation>
    <scope>NUCLEOTIDE SEQUENCE [LARGE SCALE GENOMIC DNA]</scope>
    <source>
        <strain evidence="4 5">HJA6</strain>
    </source>
</reference>
<evidence type="ECO:0000313" key="4">
    <source>
        <dbReference type="EMBL" id="MBW6400447.1"/>
    </source>
</evidence>
<name>A0ABS7ADQ9_9PROT</name>
<dbReference type="PANTHER" id="PTHR43270:SF12">
    <property type="entry name" value="SUCCINYL-DIAMINOPIMELATE DESUCCINYLASE"/>
    <property type="match status" value="1"/>
</dbReference>
<dbReference type="InterPro" id="IPR051458">
    <property type="entry name" value="Cyt/Met_Dipeptidase"/>
</dbReference>
<dbReference type="RefSeq" id="WP_219765023.1">
    <property type="nucleotide sequence ID" value="NZ_JAHYBZ010000008.1"/>
</dbReference>
<dbReference type="NCBIfam" id="NF005478">
    <property type="entry name" value="PRK07079.1"/>
    <property type="match status" value="1"/>
</dbReference>
<dbReference type="PANTHER" id="PTHR43270">
    <property type="entry name" value="BETA-ALA-HIS DIPEPTIDASE"/>
    <property type="match status" value="1"/>
</dbReference>
<sequence>MSGTRDGAIGRARAAFSGGQYLDHLRRLVAVPTESQNPGSAGELRRYCAETIPSLLQGLGFAGRVAPNPLPDRGPALIAERREGAGLPTVLIYGHGDVVRGMAGRWSDGLDPWAVTIRDDKWYGRGTADNKGQHLIAIEALRAVLEERGRLGFNAVLFIETGEEVGSPGLREIVRRECAGVGADVFIGLDGPRQATMVPELRLGCRGGVAFDLRVALRDRAHHSGHWGGVLADPAVLLAHALASILGEDGRILVEGWTPAAIPDAVRRACASLVFEELPGLPQPDAWWGEPGLTKAERIFAWTSAVVLAGITGNPEAPVNAVQAEARLRMQVRHTVDVDGATIVPALRRHLDAHGHTRVEIHPVKERDMFPASRTDPDDPWIVALAESLSRSAGVPANLVPNSSGGNPSAIFAEELGVPVTWIPSGHAGSNQHAPDEHALSALLGAGLALMTGVWWDIGEGRHPPARSRGAGSDRG</sequence>
<dbReference type="InterPro" id="IPR002933">
    <property type="entry name" value="Peptidase_M20"/>
</dbReference>
<gene>
    <name evidence="4" type="ORF">KPL78_21485</name>
</gene>
<dbReference type="Gene3D" id="3.30.70.360">
    <property type="match status" value="1"/>
</dbReference>
<evidence type="ECO:0000313" key="5">
    <source>
        <dbReference type="Proteomes" id="UP001196565"/>
    </source>
</evidence>
<keyword evidence="1" id="KW-0645">Protease</keyword>
<evidence type="ECO:0000256" key="3">
    <source>
        <dbReference type="ARBA" id="ARBA00022801"/>
    </source>
</evidence>